<sequence length="237" mass="27542">MDQIVVMHNRKAVTSSLNVASVFGKEHRGVLRDIDNLIEGLAQIGADLFFETTYIHEQNKQEYRMFLMNRDGFTLLAMGFNGKEALQFKMKYIDAFNQMEEQFKQPISSTKALLQAALEQEERISGVSDRVELLENNMRIDGAQEYRINKKGRGKVVECMGGMDTKAYKEISKRAFSQFWNEFKKYFEIPRYGDLPKTRFDEALQFISEWSPNTAMRMEIKTLNAQQNLNLNDGEFQ</sequence>
<dbReference type="Pfam" id="PF09669">
    <property type="entry name" value="Phage_pRha"/>
    <property type="match status" value="1"/>
</dbReference>
<dbReference type="InterPro" id="IPR018878">
    <property type="entry name" value="ORF6C_dom"/>
</dbReference>
<dbReference type="Pfam" id="PF10552">
    <property type="entry name" value="ORF6C"/>
    <property type="match status" value="1"/>
</dbReference>
<accession>A0A2W7MKS4</accession>
<evidence type="ECO:0000259" key="1">
    <source>
        <dbReference type="Pfam" id="PF10552"/>
    </source>
</evidence>
<reference evidence="2 3" key="1">
    <citation type="submission" date="2018-06" db="EMBL/GenBank/DDBJ databases">
        <title>Genomic Encyclopedia of Type Strains, Phase IV (KMG-IV): sequencing the most valuable type-strain genomes for metagenomic binning, comparative biology and taxonomic classification.</title>
        <authorList>
            <person name="Goeker M."/>
        </authorList>
    </citation>
    <scope>NUCLEOTIDE SEQUENCE [LARGE SCALE GENOMIC DNA]</scope>
    <source>
        <strain evidence="2 3">DSM 5</strain>
    </source>
</reference>
<dbReference type="AlphaFoldDB" id="A0A2W7MKS4"/>
<organism evidence="2 3">
    <name type="scientific">Psychrobacillus insolitus</name>
    <dbReference type="NCBI Taxonomy" id="1461"/>
    <lineage>
        <taxon>Bacteria</taxon>
        <taxon>Bacillati</taxon>
        <taxon>Bacillota</taxon>
        <taxon>Bacilli</taxon>
        <taxon>Bacillales</taxon>
        <taxon>Bacillaceae</taxon>
        <taxon>Psychrobacillus</taxon>
    </lineage>
</organism>
<dbReference type="OrthoDB" id="9812611at2"/>
<gene>
    <name evidence="2" type="ORF">C7437_1011064</name>
</gene>
<dbReference type="NCBIfam" id="TIGR02681">
    <property type="entry name" value="phage_pRha"/>
    <property type="match status" value="1"/>
</dbReference>
<protein>
    <submittedName>
        <fullName evidence="2">Rha family phage regulatory protein</fullName>
    </submittedName>
</protein>
<proteinExistence type="predicted"/>
<comment type="caution">
    <text evidence="2">The sequence shown here is derived from an EMBL/GenBank/DDBJ whole genome shotgun (WGS) entry which is preliminary data.</text>
</comment>
<feature type="domain" description="ORF6C" evidence="1">
    <location>
        <begin position="111"/>
        <end position="220"/>
    </location>
</feature>
<dbReference type="RefSeq" id="WP_111438544.1">
    <property type="nucleotide sequence ID" value="NZ_QKZI01000001.1"/>
</dbReference>
<name>A0A2W7MKS4_9BACI</name>
<dbReference type="Proteomes" id="UP000248646">
    <property type="component" value="Unassembled WGS sequence"/>
</dbReference>
<evidence type="ECO:0000313" key="3">
    <source>
        <dbReference type="Proteomes" id="UP000248646"/>
    </source>
</evidence>
<keyword evidence="3" id="KW-1185">Reference proteome</keyword>
<dbReference type="EMBL" id="QKZI01000001">
    <property type="protein sequence ID" value="PZX07942.1"/>
    <property type="molecule type" value="Genomic_DNA"/>
</dbReference>
<evidence type="ECO:0000313" key="2">
    <source>
        <dbReference type="EMBL" id="PZX07942.1"/>
    </source>
</evidence>
<dbReference type="InterPro" id="IPR014054">
    <property type="entry name" value="Phage_regulatory_Rha"/>
</dbReference>